<reference evidence="2 3" key="1">
    <citation type="submission" date="2020-08" db="EMBL/GenBank/DDBJ databases">
        <title>Functional genomics of gut bacteria from endangered species of beetles.</title>
        <authorList>
            <person name="Carlos-Shanley C."/>
        </authorList>
    </citation>
    <scope>NUCLEOTIDE SEQUENCE [LARGE SCALE GENOMIC DNA]</scope>
    <source>
        <strain evidence="2 3">S00068</strain>
    </source>
</reference>
<proteinExistence type="predicted"/>
<dbReference type="InterPro" id="IPR035093">
    <property type="entry name" value="RelE/ParE_toxin_dom_sf"/>
</dbReference>
<evidence type="ECO:0000256" key="1">
    <source>
        <dbReference type="ARBA" id="ARBA00022649"/>
    </source>
</evidence>
<dbReference type="Pfam" id="PF05016">
    <property type="entry name" value="ParE_toxin"/>
    <property type="match status" value="1"/>
</dbReference>
<comment type="caution">
    <text evidence="2">The sequence shown here is derived from an EMBL/GenBank/DDBJ whole genome shotgun (WGS) entry which is preliminary data.</text>
</comment>
<name>A0ABR6PTM5_9FLAO</name>
<dbReference type="Proteomes" id="UP000587367">
    <property type="component" value="Unassembled WGS sequence"/>
</dbReference>
<dbReference type="EC" id="3.1.-.-" evidence="2"/>
<accession>A0ABR6PTM5</accession>
<evidence type="ECO:0000313" key="2">
    <source>
        <dbReference type="EMBL" id="MBB6329060.1"/>
    </source>
</evidence>
<keyword evidence="2" id="KW-0378">Hydrolase</keyword>
<dbReference type="InterPro" id="IPR007712">
    <property type="entry name" value="RelE/ParE_toxin"/>
</dbReference>
<gene>
    <name evidence="2" type="ORF">HNP24_000010</name>
</gene>
<organism evidence="2 3">
    <name type="scientific">Chryseobacterium sediminis</name>
    <dbReference type="NCBI Taxonomy" id="1679494"/>
    <lineage>
        <taxon>Bacteria</taxon>
        <taxon>Pseudomonadati</taxon>
        <taxon>Bacteroidota</taxon>
        <taxon>Flavobacteriia</taxon>
        <taxon>Flavobacteriales</taxon>
        <taxon>Weeksellaceae</taxon>
        <taxon>Chryseobacterium group</taxon>
        <taxon>Chryseobacterium</taxon>
    </lineage>
</organism>
<evidence type="ECO:0000313" key="3">
    <source>
        <dbReference type="Proteomes" id="UP000587367"/>
    </source>
</evidence>
<keyword evidence="3" id="KW-1185">Reference proteome</keyword>
<sequence>MAKRKVIWTAKANQERKDILEYWILRNKSKTFSIKLNKLILYNIGLLADHPAIGRKTDVARVRVKIVRDYLILYEFSNTELIILSVWDGRRESKK</sequence>
<dbReference type="EMBL" id="JACHKS010000001">
    <property type="protein sequence ID" value="MBB6329060.1"/>
    <property type="molecule type" value="Genomic_DNA"/>
</dbReference>
<dbReference type="Gene3D" id="3.30.2310.20">
    <property type="entry name" value="RelE-like"/>
    <property type="match status" value="1"/>
</dbReference>
<dbReference type="GO" id="GO:0016787">
    <property type="term" value="F:hydrolase activity"/>
    <property type="evidence" value="ECO:0007669"/>
    <property type="project" value="UniProtKB-KW"/>
</dbReference>
<dbReference type="RefSeq" id="WP_184551953.1">
    <property type="nucleotide sequence ID" value="NZ_JACHKS010000001.1"/>
</dbReference>
<protein>
    <submittedName>
        <fullName evidence="2">Toxin YoeB</fullName>
        <ecNumber evidence="2">3.1.-.-</ecNumber>
    </submittedName>
</protein>
<keyword evidence="1" id="KW-1277">Toxin-antitoxin system</keyword>